<keyword evidence="6" id="KW-1185">Reference proteome</keyword>
<dbReference type="Pfam" id="PF00005">
    <property type="entry name" value="ABC_tran"/>
    <property type="match status" value="1"/>
</dbReference>
<keyword evidence="3 5" id="KW-0067">ATP-binding</keyword>
<evidence type="ECO:0000256" key="1">
    <source>
        <dbReference type="ARBA" id="ARBA00022448"/>
    </source>
</evidence>
<dbReference type="OrthoDB" id="9787851at2"/>
<dbReference type="SUPFAM" id="SSF52540">
    <property type="entry name" value="P-loop containing nucleoside triphosphate hydrolases"/>
    <property type="match status" value="1"/>
</dbReference>
<accession>A0A3G8XFS2</accession>
<name>A0A3G8XFS2_9FLAO</name>
<evidence type="ECO:0000256" key="3">
    <source>
        <dbReference type="ARBA" id="ARBA00022840"/>
    </source>
</evidence>
<reference evidence="6" key="1">
    <citation type="submission" date="2018-11" db="EMBL/GenBank/DDBJ databases">
        <title>Proposal to divide the Flavobacteriaceae and reorganize its genera based on Amino Acid Identity values calculated from whole genome sequences.</title>
        <authorList>
            <person name="Nicholson A.C."/>
            <person name="Gulvik C.A."/>
            <person name="Whitney A.M."/>
            <person name="Humrighouse B.W."/>
            <person name="Bell M."/>
            <person name="Holmes B."/>
            <person name="Steigerwalt A.G."/>
            <person name="Villarma A."/>
            <person name="Sheth M."/>
            <person name="Batra D."/>
            <person name="Pryor J."/>
            <person name="Bernardet J.-F."/>
            <person name="Hugo C."/>
            <person name="Kampfer P."/>
            <person name="Newman J.D."/>
            <person name="McQuiston J.R."/>
        </authorList>
    </citation>
    <scope>NUCLEOTIDE SEQUENCE [LARGE SCALE GENOMIC DNA]</scope>
    <source>
        <strain evidence="6">G0081</strain>
    </source>
</reference>
<dbReference type="Proteomes" id="UP000270185">
    <property type="component" value="Chromosome"/>
</dbReference>
<dbReference type="EMBL" id="CP034159">
    <property type="protein sequence ID" value="AZI32355.1"/>
    <property type="molecule type" value="Genomic_DNA"/>
</dbReference>
<evidence type="ECO:0000313" key="6">
    <source>
        <dbReference type="Proteomes" id="UP000270185"/>
    </source>
</evidence>
<dbReference type="GO" id="GO:0005524">
    <property type="term" value="F:ATP binding"/>
    <property type="evidence" value="ECO:0007669"/>
    <property type="project" value="UniProtKB-KW"/>
</dbReference>
<protein>
    <submittedName>
        <fullName evidence="5">ABC transporter ATP-binding protein</fullName>
    </submittedName>
</protein>
<keyword evidence="2" id="KW-0547">Nucleotide-binding</keyword>
<keyword evidence="1" id="KW-0813">Transport</keyword>
<dbReference type="InterPro" id="IPR050153">
    <property type="entry name" value="Metal_Ion_Import_ABC"/>
</dbReference>
<dbReference type="KEGG" id="ccas:EIB73_03780"/>
<dbReference type="PANTHER" id="PTHR42734">
    <property type="entry name" value="METAL TRANSPORT SYSTEM ATP-BINDING PROTEIN TM_0124-RELATED"/>
    <property type="match status" value="1"/>
</dbReference>
<dbReference type="InterPro" id="IPR003593">
    <property type="entry name" value="AAA+_ATPase"/>
</dbReference>
<proteinExistence type="predicted"/>
<dbReference type="GO" id="GO:0016887">
    <property type="term" value="F:ATP hydrolysis activity"/>
    <property type="evidence" value="ECO:0007669"/>
    <property type="project" value="InterPro"/>
</dbReference>
<evidence type="ECO:0000259" key="4">
    <source>
        <dbReference type="PROSITE" id="PS50893"/>
    </source>
</evidence>
<dbReference type="AlphaFoldDB" id="A0A3G8XFS2"/>
<dbReference type="InterPro" id="IPR003439">
    <property type="entry name" value="ABC_transporter-like_ATP-bd"/>
</dbReference>
<dbReference type="SMART" id="SM00382">
    <property type="entry name" value="AAA"/>
    <property type="match status" value="1"/>
</dbReference>
<evidence type="ECO:0000256" key="2">
    <source>
        <dbReference type="ARBA" id="ARBA00022741"/>
    </source>
</evidence>
<dbReference type="RefSeq" id="WP_125022777.1">
    <property type="nucleotide sequence ID" value="NZ_CP034159.1"/>
</dbReference>
<dbReference type="Gene3D" id="3.40.50.300">
    <property type="entry name" value="P-loop containing nucleotide triphosphate hydrolases"/>
    <property type="match status" value="1"/>
</dbReference>
<dbReference type="PROSITE" id="PS50893">
    <property type="entry name" value="ABC_TRANSPORTER_2"/>
    <property type="match status" value="1"/>
</dbReference>
<evidence type="ECO:0000313" key="5">
    <source>
        <dbReference type="EMBL" id="AZI32355.1"/>
    </source>
</evidence>
<sequence length="307" mass="35390">MFLQLKNTTIGYKTPLLKEVNTSLALGEICLLIGNNGVGKTTLIKTILNQTDLLKGEVLLNGIKTEMLSSKEMAEQVAVVFSKSQIPANYTLRDLISFGKYIHYPYYFELKESDQQEVEEIIESLNLSQYRDFQLSQLSDGNLQKAFIGRALAQNSPMIILDEPTTHLDEENKIIILKLLRNLAKTQNKLILFSSHDWRLAKEFADKIWLISNEKLHAGITEEILLNHNELLNPNIFHFNEGFVAPQIFAPELHTEMLYSFLQKNFKTDLSAVKFTFTEPFWEISNNHIQYKCDSFEEIAEFLRNLH</sequence>
<feature type="domain" description="ABC transporter" evidence="4">
    <location>
        <begin position="1"/>
        <end position="238"/>
    </location>
</feature>
<dbReference type="InterPro" id="IPR027417">
    <property type="entry name" value="P-loop_NTPase"/>
</dbReference>
<organism evidence="5 6">
    <name type="scientific">Kaistella carnis</name>
    <dbReference type="NCBI Taxonomy" id="1241979"/>
    <lineage>
        <taxon>Bacteria</taxon>
        <taxon>Pseudomonadati</taxon>
        <taxon>Bacteroidota</taxon>
        <taxon>Flavobacteriia</taxon>
        <taxon>Flavobacteriales</taxon>
        <taxon>Weeksellaceae</taxon>
        <taxon>Chryseobacterium group</taxon>
        <taxon>Kaistella</taxon>
    </lineage>
</organism>
<gene>
    <name evidence="5" type="ORF">EIB73_03780</name>
</gene>